<proteinExistence type="predicted"/>
<comment type="caution">
    <text evidence="1">The sequence shown here is derived from an EMBL/GenBank/DDBJ whole genome shotgun (WGS) entry which is preliminary data.</text>
</comment>
<evidence type="ECO:0008006" key="3">
    <source>
        <dbReference type="Google" id="ProtNLM"/>
    </source>
</evidence>
<reference evidence="1 2" key="1">
    <citation type="submission" date="2019-02" db="EMBL/GenBank/DDBJ databases">
        <title>Corallincola luteus sp. nov., a marine bacterium isolated from surface sediment of Bohai Sea in China.</title>
        <authorList>
            <person name="Ren Q."/>
        </authorList>
    </citation>
    <scope>NUCLEOTIDE SEQUENCE [LARGE SCALE GENOMIC DNA]</scope>
    <source>
        <strain evidence="1 2">DASS28</strain>
    </source>
</reference>
<sequence length="257" mass="29819">MQKKSHSVLLLERLEEIGQSLRNTHQALALLGLGSVGKELSRLDDFSDLDFFAIVQPGQKLRFIDHLDWLSNIKPISYCFRNTYDGYKLLFEDGIFCEFAVFEPYELNNIPFSPGRIVWQQHDFDSQVCTPRLDKGPPASSDEEWLVGEAITNLYVGICRYQRGEKLSALRFVEQYALDRILDLATRVEEEQPSPKDPFVIDRRFEQRHPEISRELPDMLQGYSGIAKSVLTQLNFLEKHFDVNSAMKEEIYRLCHL</sequence>
<evidence type="ECO:0000313" key="1">
    <source>
        <dbReference type="EMBL" id="TCI04620.1"/>
    </source>
</evidence>
<evidence type="ECO:0000313" key="2">
    <source>
        <dbReference type="Proteomes" id="UP000292554"/>
    </source>
</evidence>
<gene>
    <name evidence="1" type="ORF">EZV61_01175</name>
</gene>
<dbReference type="Gene3D" id="3.30.460.10">
    <property type="entry name" value="Beta Polymerase, domain 2"/>
    <property type="match status" value="1"/>
</dbReference>
<organism evidence="1 2">
    <name type="scientific">Corallincola luteus</name>
    <dbReference type="NCBI Taxonomy" id="1775177"/>
    <lineage>
        <taxon>Bacteria</taxon>
        <taxon>Pseudomonadati</taxon>
        <taxon>Pseudomonadota</taxon>
        <taxon>Gammaproteobacteria</taxon>
        <taxon>Alteromonadales</taxon>
        <taxon>Psychromonadaceae</taxon>
        <taxon>Corallincola</taxon>
    </lineage>
</organism>
<protein>
    <recommendedName>
        <fullName evidence="3">Nucleotidyltransferase</fullName>
    </recommendedName>
</protein>
<keyword evidence="2" id="KW-1185">Reference proteome</keyword>
<dbReference type="Proteomes" id="UP000292554">
    <property type="component" value="Unassembled WGS sequence"/>
</dbReference>
<dbReference type="EMBL" id="SJXE01000001">
    <property type="protein sequence ID" value="TCI04620.1"/>
    <property type="molecule type" value="Genomic_DNA"/>
</dbReference>
<accession>A0ABY2AN39</accession>
<dbReference type="InterPro" id="IPR043519">
    <property type="entry name" value="NT_sf"/>
</dbReference>
<dbReference type="SUPFAM" id="SSF81301">
    <property type="entry name" value="Nucleotidyltransferase"/>
    <property type="match status" value="1"/>
</dbReference>
<name>A0ABY2AN39_9GAMM</name>
<dbReference type="RefSeq" id="WP_131414059.1">
    <property type="nucleotide sequence ID" value="NZ_SJXE01000001.1"/>
</dbReference>